<evidence type="ECO:0000256" key="4">
    <source>
        <dbReference type="ARBA" id="ARBA00022741"/>
    </source>
</evidence>
<organism evidence="15 16">
    <name type="scientific">Cadophora malorum</name>
    <dbReference type="NCBI Taxonomy" id="108018"/>
    <lineage>
        <taxon>Eukaryota</taxon>
        <taxon>Fungi</taxon>
        <taxon>Dikarya</taxon>
        <taxon>Ascomycota</taxon>
        <taxon>Pezizomycotina</taxon>
        <taxon>Leotiomycetes</taxon>
        <taxon>Helotiales</taxon>
        <taxon>Ploettnerulaceae</taxon>
        <taxon>Cadophora</taxon>
    </lineage>
</organism>
<evidence type="ECO:0000256" key="11">
    <source>
        <dbReference type="ARBA" id="ARBA00048778"/>
    </source>
</evidence>
<dbReference type="Gene3D" id="3.40.50.300">
    <property type="entry name" value="P-loop containing nucleotide triphosphate hydrolases"/>
    <property type="match status" value="1"/>
</dbReference>
<feature type="domain" description="BCS1 N-terminal" evidence="14">
    <location>
        <begin position="76"/>
        <end position="262"/>
    </location>
</feature>
<evidence type="ECO:0000256" key="9">
    <source>
        <dbReference type="ARBA" id="ARBA00023128"/>
    </source>
</evidence>
<dbReference type="SMART" id="SM01024">
    <property type="entry name" value="BCS1_N"/>
    <property type="match status" value="1"/>
</dbReference>
<proteinExistence type="inferred from homology"/>
<feature type="region of interest" description="Disordered" evidence="12">
    <location>
        <begin position="364"/>
        <end position="401"/>
    </location>
</feature>
<dbReference type="EMBL" id="JAFJYH010000064">
    <property type="protein sequence ID" value="KAG4421526.1"/>
    <property type="molecule type" value="Genomic_DNA"/>
</dbReference>
<keyword evidence="7" id="KW-0067">ATP-binding</keyword>
<dbReference type="InterPro" id="IPR050747">
    <property type="entry name" value="Mitochondrial_chaperone_BCS1"/>
</dbReference>
<evidence type="ECO:0000259" key="13">
    <source>
        <dbReference type="SMART" id="SM00382"/>
    </source>
</evidence>
<dbReference type="SUPFAM" id="SSF52540">
    <property type="entry name" value="P-loop containing nucleoside triphosphate hydrolases"/>
    <property type="match status" value="1"/>
</dbReference>
<dbReference type="InterPro" id="IPR003593">
    <property type="entry name" value="AAA+_ATPase"/>
</dbReference>
<comment type="subcellular location">
    <subcellularLocation>
        <location evidence="1">Mitochondrion inner membrane</location>
        <topology evidence="1">Single-pass membrane protein</topology>
    </subcellularLocation>
</comment>
<dbReference type="GO" id="GO:0005524">
    <property type="term" value="F:ATP binding"/>
    <property type="evidence" value="ECO:0007669"/>
    <property type="project" value="UniProtKB-KW"/>
</dbReference>
<keyword evidence="3" id="KW-0812">Transmembrane</keyword>
<keyword evidence="8" id="KW-1133">Transmembrane helix</keyword>
<name>A0A8H7W8L1_9HELO</name>
<feature type="region of interest" description="Disordered" evidence="12">
    <location>
        <begin position="605"/>
        <end position="711"/>
    </location>
</feature>
<reference evidence="15" key="1">
    <citation type="submission" date="2021-02" db="EMBL/GenBank/DDBJ databases">
        <title>Genome sequence Cadophora malorum strain M34.</title>
        <authorList>
            <person name="Stefanovic E."/>
            <person name="Vu D."/>
            <person name="Scully C."/>
            <person name="Dijksterhuis J."/>
            <person name="Roader J."/>
            <person name="Houbraken J."/>
        </authorList>
    </citation>
    <scope>NUCLEOTIDE SEQUENCE</scope>
    <source>
        <strain evidence="15">M34</strain>
    </source>
</reference>
<evidence type="ECO:0000256" key="2">
    <source>
        <dbReference type="ARBA" id="ARBA00007448"/>
    </source>
</evidence>
<evidence type="ECO:0000256" key="8">
    <source>
        <dbReference type="ARBA" id="ARBA00022989"/>
    </source>
</evidence>
<evidence type="ECO:0000256" key="3">
    <source>
        <dbReference type="ARBA" id="ARBA00022692"/>
    </source>
</evidence>
<dbReference type="Proteomes" id="UP000664132">
    <property type="component" value="Unassembled WGS sequence"/>
</dbReference>
<keyword evidence="9" id="KW-0496">Mitochondrion</keyword>
<dbReference type="Pfam" id="PF08740">
    <property type="entry name" value="BCS1_N"/>
    <property type="match status" value="1"/>
</dbReference>
<feature type="compositionally biased region" description="Polar residues" evidence="12">
    <location>
        <begin position="628"/>
        <end position="656"/>
    </location>
</feature>
<evidence type="ECO:0000256" key="10">
    <source>
        <dbReference type="ARBA" id="ARBA00023136"/>
    </source>
</evidence>
<dbReference type="InterPro" id="IPR003960">
    <property type="entry name" value="ATPase_AAA_CS"/>
</dbReference>
<dbReference type="GO" id="GO:0016887">
    <property type="term" value="F:ATP hydrolysis activity"/>
    <property type="evidence" value="ECO:0007669"/>
    <property type="project" value="InterPro"/>
</dbReference>
<comment type="catalytic activity">
    <reaction evidence="11">
        <text>ATP + H2O = ADP + phosphate + H(+)</text>
        <dbReference type="Rhea" id="RHEA:13065"/>
        <dbReference type="ChEBI" id="CHEBI:15377"/>
        <dbReference type="ChEBI" id="CHEBI:15378"/>
        <dbReference type="ChEBI" id="CHEBI:30616"/>
        <dbReference type="ChEBI" id="CHEBI:43474"/>
        <dbReference type="ChEBI" id="CHEBI:456216"/>
    </reaction>
    <physiologicalReaction direction="left-to-right" evidence="11">
        <dbReference type="Rhea" id="RHEA:13066"/>
    </physiologicalReaction>
</comment>
<dbReference type="GO" id="GO:0005743">
    <property type="term" value="C:mitochondrial inner membrane"/>
    <property type="evidence" value="ECO:0007669"/>
    <property type="project" value="UniProtKB-SubCell"/>
</dbReference>
<keyword evidence="10" id="KW-0472">Membrane</keyword>
<evidence type="ECO:0000256" key="12">
    <source>
        <dbReference type="SAM" id="MobiDB-lite"/>
    </source>
</evidence>
<accession>A0A8H7W8L1</accession>
<dbReference type="InterPro" id="IPR057495">
    <property type="entry name" value="AAA_lid_BCS1"/>
</dbReference>
<sequence>MPKPAPRYFCQPSALSKVSLGAGLPSFNAGGYGDLHSMSPDVEQNLDFFKKFFATWLKLDPATLAAALTIGSTLMNGVTAVQGFLKRMYNACLEFLTASISIPAYDDLNKDILNWIGANVLESRIPRNLAAKTDDVGNMFTYFKKRKDLSDGKKTPINYLPAFGTVWFVHERNIFLIRRISEKNFWSNLPQEYVEAPSGNEPLVIMVFGRSINPIRRFLETVRDFADEERKANVNVRVAKHCSSYSYWTSSMKRPMRGLETVHFEESTKRTLIADIELYLDPTTRHYYTARGIPYRRGYLFHGPPGTGKTSLCLASATYFRLELYLLHIPSVSEDDLLEGLFKLLPPRCIVLLEDIDAVGMQRKSDVDEMEEEERKKKTEKDKDKGNTAGHTDDKKEEPRKSRVTLSGLLNVLDGVTSQEGRIVIMTSNFDSKLDKALIRPGRIDHQVYLGNMLPESARLMFLRMYAPDSDAPPLSSLLDSEYLDKLATEFSTYIPKDEFTPAQLQVLLQSSQRRILTRIFALQGYLITHRHSAANAVKEIKAWVEAQQRLKIEAEERAKRLAAWKAAKKAEEEAEAAKRPEKADEAKEAEVDVKNILKELVSGLKKPEAKSGASGEPKDALSKEQTTDSASSDGDSMKSVESTIKTKTATLVTESTVDEEATKQEGSSSSSTSTSTSTPSANSSDTESPKETQPSSAWNFVCWKGKKEDT</sequence>
<evidence type="ECO:0000256" key="1">
    <source>
        <dbReference type="ARBA" id="ARBA00004434"/>
    </source>
</evidence>
<dbReference type="PROSITE" id="PS00674">
    <property type="entry name" value="AAA"/>
    <property type="match status" value="1"/>
</dbReference>
<keyword evidence="4" id="KW-0547">Nucleotide-binding</keyword>
<feature type="domain" description="AAA+ ATPase" evidence="13">
    <location>
        <begin position="295"/>
        <end position="454"/>
    </location>
</feature>
<feature type="compositionally biased region" description="Low complexity" evidence="12">
    <location>
        <begin position="668"/>
        <end position="687"/>
    </location>
</feature>
<dbReference type="InterPro" id="IPR014851">
    <property type="entry name" value="BCS1_N"/>
</dbReference>
<dbReference type="Pfam" id="PF25426">
    <property type="entry name" value="AAA_lid_BCS1"/>
    <property type="match status" value="1"/>
</dbReference>
<evidence type="ECO:0000313" key="16">
    <source>
        <dbReference type="Proteomes" id="UP000664132"/>
    </source>
</evidence>
<dbReference type="Pfam" id="PF00004">
    <property type="entry name" value="AAA"/>
    <property type="match status" value="2"/>
</dbReference>
<dbReference type="AlphaFoldDB" id="A0A8H7W8L1"/>
<keyword evidence="6" id="KW-0378">Hydrolase</keyword>
<evidence type="ECO:0000256" key="5">
    <source>
        <dbReference type="ARBA" id="ARBA00022792"/>
    </source>
</evidence>
<dbReference type="PANTHER" id="PTHR23070">
    <property type="entry name" value="BCS1 AAA-TYPE ATPASE"/>
    <property type="match status" value="1"/>
</dbReference>
<evidence type="ECO:0000256" key="6">
    <source>
        <dbReference type="ARBA" id="ARBA00022801"/>
    </source>
</evidence>
<evidence type="ECO:0000259" key="14">
    <source>
        <dbReference type="SMART" id="SM01024"/>
    </source>
</evidence>
<dbReference type="SMART" id="SM00382">
    <property type="entry name" value="AAA"/>
    <property type="match status" value="1"/>
</dbReference>
<feature type="compositionally biased region" description="Basic and acidic residues" evidence="12">
    <location>
        <begin position="617"/>
        <end position="627"/>
    </location>
</feature>
<dbReference type="InterPro" id="IPR027417">
    <property type="entry name" value="P-loop_NTPase"/>
</dbReference>
<comment type="similarity">
    <text evidence="2">Belongs to the AAA ATPase family. BCS1 subfamily.</text>
</comment>
<keyword evidence="5" id="KW-0999">Mitochondrion inner membrane</keyword>
<gene>
    <name evidence="15" type="ORF">IFR04_005365</name>
</gene>
<protein>
    <recommendedName>
        <fullName evidence="17">P-loop containing nucleoside triphosphate hydrolase protein</fullName>
    </recommendedName>
</protein>
<dbReference type="InterPro" id="IPR003959">
    <property type="entry name" value="ATPase_AAA_core"/>
</dbReference>
<keyword evidence="16" id="KW-1185">Reference proteome</keyword>
<evidence type="ECO:0008006" key="17">
    <source>
        <dbReference type="Google" id="ProtNLM"/>
    </source>
</evidence>
<evidence type="ECO:0000313" key="15">
    <source>
        <dbReference type="EMBL" id="KAG4421526.1"/>
    </source>
</evidence>
<evidence type="ECO:0000256" key="7">
    <source>
        <dbReference type="ARBA" id="ARBA00022840"/>
    </source>
</evidence>
<dbReference type="OrthoDB" id="10251412at2759"/>
<comment type="caution">
    <text evidence="15">The sequence shown here is derived from an EMBL/GenBank/DDBJ whole genome shotgun (WGS) entry which is preliminary data.</text>
</comment>